<dbReference type="InterPro" id="IPR047817">
    <property type="entry name" value="ABC2_TM_bact-type"/>
</dbReference>
<feature type="transmembrane region" description="Helical" evidence="8">
    <location>
        <begin position="224"/>
        <end position="246"/>
    </location>
</feature>
<evidence type="ECO:0000313" key="11">
    <source>
        <dbReference type="Proteomes" id="UP000245959"/>
    </source>
</evidence>
<reference evidence="10 11" key="1">
    <citation type="submission" date="2018-04" db="EMBL/GenBank/DDBJ databases">
        <title>Genomic Encyclopedia of Type Strains, Phase IV (KMG-IV): sequencing the most valuable type-strain genomes for metagenomic binning, comparative biology and taxonomic classification.</title>
        <authorList>
            <person name="Goeker M."/>
        </authorList>
    </citation>
    <scope>NUCLEOTIDE SEQUENCE [LARGE SCALE GENOMIC DNA]</scope>
    <source>
        <strain evidence="10 11">DSM 14823</strain>
    </source>
</reference>
<keyword evidence="3" id="KW-0813">Transport</keyword>
<comment type="subcellular location">
    <subcellularLocation>
        <location evidence="1">Cell membrane</location>
        <topology evidence="1">Multi-pass membrane protein</topology>
    </subcellularLocation>
</comment>
<dbReference type="InterPro" id="IPR051449">
    <property type="entry name" value="ABC-2_transporter_component"/>
</dbReference>
<keyword evidence="5 8" id="KW-0812">Transmembrane</keyword>
<dbReference type="AlphaFoldDB" id="A0A2U1AUI4"/>
<keyword evidence="7 8" id="KW-0472">Membrane</keyword>
<dbReference type="GO" id="GO:0005886">
    <property type="term" value="C:plasma membrane"/>
    <property type="evidence" value="ECO:0007669"/>
    <property type="project" value="UniProtKB-SubCell"/>
</dbReference>
<feature type="transmembrane region" description="Helical" evidence="8">
    <location>
        <begin position="342"/>
        <end position="360"/>
    </location>
</feature>
<keyword evidence="11" id="KW-1185">Reference proteome</keyword>
<dbReference type="Pfam" id="PF12698">
    <property type="entry name" value="ABC2_membrane_3"/>
    <property type="match status" value="1"/>
</dbReference>
<protein>
    <submittedName>
        <fullName evidence="10">ABC-2 type transport system permease protein</fullName>
    </submittedName>
</protein>
<sequence length="365" mass="40667">MWNRIKTLIVKELQILLRDRKTRIIIIVPPIMQLVVFSFASTLEVKNISMGVYNRDSGEASRQLVRRFEFSPSFIKLTSLDNPRSLKQFLDAQKGVMVLSIPDDFSRKLAAGEPVKVQLLFDGRRSNVAQIVNGYANRILASFRADTGQAAELQPLLVRNWYNPNLDYMYFTLPCLIGILCMVMGITIPALSVAREREFGTFDQILVSPLSSTEILIGKTVPSLLIGLVQATGMILAAVWCFRLPFTGSGGLLYLSIVIFITSVTGIGLFISALCKTQQQAILGAFAFAVPAVMISGYATPVENMPQWLQYLSLLDPLRYFLVIIRGIFLKAMPFSVALENLLPLVALTVVSLLFAGWFFKKKLD</sequence>
<dbReference type="PANTHER" id="PTHR30294">
    <property type="entry name" value="MEMBRANE COMPONENT OF ABC TRANSPORTER YHHJ-RELATED"/>
    <property type="match status" value="1"/>
</dbReference>
<comment type="caution">
    <text evidence="10">The sequence shown here is derived from an EMBL/GenBank/DDBJ whole genome shotgun (WGS) entry which is preliminary data.</text>
</comment>
<feature type="transmembrane region" description="Helical" evidence="8">
    <location>
        <begin position="21"/>
        <end position="40"/>
    </location>
</feature>
<feature type="transmembrane region" description="Helical" evidence="8">
    <location>
        <begin position="252"/>
        <end position="274"/>
    </location>
</feature>
<dbReference type="GeneID" id="78295735"/>
<evidence type="ECO:0000256" key="4">
    <source>
        <dbReference type="ARBA" id="ARBA00022475"/>
    </source>
</evidence>
<feature type="domain" description="ABC transmembrane type-2" evidence="9">
    <location>
        <begin position="125"/>
        <end position="363"/>
    </location>
</feature>
<evidence type="ECO:0000256" key="6">
    <source>
        <dbReference type="ARBA" id="ARBA00022989"/>
    </source>
</evidence>
<evidence type="ECO:0000256" key="2">
    <source>
        <dbReference type="ARBA" id="ARBA00007783"/>
    </source>
</evidence>
<evidence type="ECO:0000256" key="5">
    <source>
        <dbReference type="ARBA" id="ARBA00022692"/>
    </source>
</evidence>
<dbReference type="PANTHER" id="PTHR30294:SF44">
    <property type="entry name" value="MULTIDRUG ABC TRANSPORTER PERMEASE YBHR-RELATED"/>
    <property type="match status" value="1"/>
</dbReference>
<dbReference type="RefSeq" id="WP_116884441.1">
    <property type="nucleotide sequence ID" value="NZ_CABMMC010000035.1"/>
</dbReference>
<feature type="transmembrane region" description="Helical" evidence="8">
    <location>
        <begin position="168"/>
        <end position="191"/>
    </location>
</feature>
<dbReference type="Gene3D" id="3.40.1710.10">
    <property type="entry name" value="abc type-2 transporter like domain"/>
    <property type="match status" value="1"/>
</dbReference>
<proteinExistence type="inferred from homology"/>
<dbReference type="OrthoDB" id="9808686at2"/>
<evidence type="ECO:0000256" key="7">
    <source>
        <dbReference type="ARBA" id="ARBA00023136"/>
    </source>
</evidence>
<keyword evidence="4" id="KW-1003">Cell membrane</keyword>
<dbReference type="PROSITE" id="PS51012">
    <property type="entry name" value="ABC_TM2"/>
    <property type="match status" value="1"/>
</dbReference>
<feature type="transmembrane region" description="Helical" evidence="8">
    <location>
        <begin position="311"/>
        <end position="330"/>
    </location>
</feature>
<dbReference type="GO" id="GO:0140359">
    <property type="term" value="F:ABC-type transporter activity"/>
    <property type="evidence" value="ECO:0007669"/>
    <property type="project" value="InterPro"/>
</dbReference>
<evidence type="ECO:0000313" key="10">
    <source>
        <dbReference type="EMBL" id="PVY40021.1"/>
    </source>
</evidence>
<name>A0A2U1AUI4_9BACT</name>
<keyword evidence="6 8" id="KW-1133">Transmembrane helix</keyword>
<dbReference type="EMBL" id="QEKH01000018">
    <property type="protein sequence ID" value="PVY40021.1"/>
    <property type="molecule type" value="Genomic_DNA"/>
</dbReference>
<organism evidence="10 11">
    <name type="scientific">Victivallis vadensis</name>
    <dbReference type="NCBI Taxonomy" id="172901"/>
    <lineage>
        <taxon>Bacteria</taxon>
        <taxon>Pseudomonadati</taxon>
        <taxon>Lentisphaerota</taxon>
        <taxon>Lentisphaeria</taxon>
        <taxon>Victivallales</taxon>
        <taxon>Victivallaceae</taxon>
        <taxon>Victivallis</taxon>
    </lineage>
</organism>
<dbReference type="Proteomes" id="UP000245959">
    <property type="component" value="Unassembled WGS sequence"/>
</dbReference>
<comment type="similarity">
    <text evidence="2">Belongs to the ABC-2 integral membrane protein family.</text>
</comment>
<evidence type="ECO:0000256" key="3">
    <source>
        <dbReference type="ARBA" id="ARBA00022448"/>
    </source>
</evidence>
<evidence type="ECO:0000256" key="8">
    <source>
        <dbReference type="SAM" id="Phobius"/>
    </source>
</evidence>
<gene>
    <name evidence="10" type="ORF">C8D82_11820</name>
</gene>
<feature type="transmembrane region" description="Helical" evidence="8">
    <location>
        <begin position="281"/>
        <end position="299"/>
    </location>
</feature>
<accession>A0A2U1AUI4</accession>
<dbReference type="InterPro" id="IPR013525">
    <property type="entry name" value="ABC2_TM"/>
</dbReference>
<evidence type="ECO:0000259" key="9">
    <source>
        <dbReference type="PROSITE" id="PS51012"/>
    </source>
</evidence>
<evidence type="ECO:0000256" key="1">
    <source>
        <dbReference type="ARBA" id="ARBA00004651"/>
    </source>
</evidence>